<feature type="signal peptide" evidence="1">
    <location>
        <begin position="1"/>
        <end position="19"/>
    </location>
</feature>
<evidence type="ECO:0000256" key="1">
    <source>
        <dbReference type="SAM" id="SignalP"/>
    </source>
</evidence>
<accession>A0A8H7GKP0</accession>
<keyword evidence="3" id="KW-1185">Reference proteome</keyword>
<proteinExistence type="predicted"/>
<feature type="chain" id="PRO_5034303572" evidence="1">
    <location>
        <begin position="20"/>
        <end position="237"/>
    </location>
</feature>
<reference evidence="2" key="1">
    <citation type="submission" date="2020-10" db="EMBL/GenBank/DDBJ databases">
        <title>The Whole-Genome Sequence of Metschnikowia persimmonesis, a Novel Endophytic Yeast Species Isolated from Medicinal Plant Diospyros kaki Thumb.</title>
        <authorList>
            <person name="Rahmat E."/>
            <person name="Kang Y."/>
        </authorList>
    </citation>
    <scope>NUCLEOTIDE SEQUENCE</scope>
    <source>
        <strain evidence="2">KIOM G15050</strain>
    </source>
</reference>
<dbReference type="Proteomes" id="UP000649328">
    <property type="component" value="Unassembled WGS sequence"/>
</dbReference>
<evidence type="ECO:0000313" key="3">
    <source>
        <dbReference type="Proteomes" id="UP000649328"/>
    </source>
</evidence>
<dbReference type="EMBL" id="JACBPP010000011">
    <property type="protein sequence ID" value="KAF7998780.1"/>
    <property type="molecule type" value="Genomic_DNA"/>
</dbReference>
<evidence type="ECO:0000313" key="2">
    <source>
        <dbReference type="EMBL" id="KAF7998780.1"/>
    </source>
</evidence>
<keyword evidence="1" id="KW-0732">Signal</keyword>
<comment type="caution">
    <text evidence="2">The sequence shown here is derived from an EMBL/GenBank/DDBJ whole genome shotgun (WGS) entry which is preliminary data.</text>
</comment>
<gene>
    <name evidence="2" type="ORF">HF325_006845</name>
</gene>
<dbReference type="AlphaFoldDB" id="A0A8H7GKP0"/>
<protein>
    <submittedName>
        <fullName evidence="2">Uncharacterized protein</fullName>
    </submittedName>
</protein>
<sequence length="237" mass="26397">MKSIQLLFSLGVFSTMIAAAPLATTSGTIMTDPSVAPAKSLDIRDLSGNRDLSKREEVVRLTNEQKQTKLQEDLKKETGILREWILTDFNDLTEIPSYSLYNTLSERAGEVTTTVFNVEKELDFFRKLLNEMDSASETLEKYKGCFKTGVGYVNEVFVLKIRALALFGADGCPDNLIPDYQTKLSKIATALSVLEDEVASANDLPKGFTKPFSKHVEELKAKIAILEETPDQKCDWA</sequence>
<name>A0A8H7GKP0_9ASCO</name>
<dbReference type="OrthoDB" id="10295349at2759"/>
<organism evidence="2 3">
    <name type="scientific">Metschnikowia pulcherrima</name>
    <dbReference type="NCBI Taxonomy" id="27326"/>
    <lineage>
        <taxon>Eukaryota</taxon>
        <taxon>Fungi</taxon>
        <taxon>Dikarya</taxon>
        <taxon>Ascomycota</taxon>
        <taxon>Saccharomycotina</taxon>
        <taxon>Pichiomycetes</taxon>
        <taxon>Metschnikowiaceae</taxon>
        <taxon>Metschnikowia</taxon>
    </lineage>
</organism>